<dbReference type="SMART" id="SM00320">
    <property type="entry name" value="WD40"/>
    <property type="match status" value="5"/>
</dbReference>
<dbReference type="Pfam" id="PF08154">
    <property type="entry name" value="NLE"/>
    <property type="match status" value="1"/>
</dbReference>
<dbReference type="GO" id="GO:0030687">
    <property type="term" value="C:preribosome, large subunit precursor"/>
    <property type="evidence" value="ECO:0007669"/>
    <property type="project" value="UniProtKB-UniRule"/>
</dbReference>
<evidence type="ECO:0000256" key="7">
    <source>
        <dbReference type="PROSITE-ProRule" id="PRU00221"/>
    </source>
</evidence>
<keyword evidence="5 6" id="KW-0539">Nucleus</keyword>
<dbReference type="Gene3D" id="2.130.10.10">
    <property type="entry name" value="YVTN repeat-like/Quinoprotein amine dehydrogenase"/>
    <property type="match status" value="1"/>
</dbReference>
<dbReference type="PANTHER" id="PTHR19855">
    <property type="entry name" value="WD40 REPEAT PROTEIN 12, 37"/>
    <property type="match status" value="1"/>
</dbReference>
<feature type="repeat" description="WD" evidence="7">
    <location>
        <begin position="377"/>
        <end position="413"/>
    </location>
</feature>
<evidence type="ECO:0000256" key="5">
    <source>
        <dbReference type="ARBA" id="ARBA00023242"/>
    </source>
</evidence>
<protein>
    <recommendedName>
        <fullName evidence="6">Ribosome biogenesis protein YTM1</fullName>
    </recommendedName>
</protein>
<comment type="function">
    <text evidence="6">Component of the NOP7 complex, which is required for maturation of the 25S and 5.8S ribosomal RNAs and formation of the 60S ribosome.</text>
</comment>
<evidence type="ECO:0000259" key="9">
    <source>
        <dbReference type="Pfam" id="PF08154"/>
    </source>
</evidence>
<evidence type="ECO:0000256" key="8">
    <source>
        <dbReference type="SAM" id="MobiDB-lite"/>
    </source>
</evidence>
<evidence type="ECO:0000256" key="6">
    <source>
        <dbReference type="HAMAP-Rule" id="MF_03029"/>
    </source>
</evidence>
<dbReference type="Pfam" id="PF00400">
    <property type="entry name" value="WD40"/>
    <property type="match status" value="3"/>
</dbReference>
<dbReference type="HAMAP" id="MF_03029">
    <property type="entry name" value="WDR12"/>
    <property type="match status" value="1"/>
</dbReference>
<dbReference type="Proteomes" id="UP000799302">
    <property type="component" value="Unassembled WGS sequence"/>
</dbReference>
<dbReference type="InterPro" id="IPR001680">
    <property type="entry name" value="WD40_rpt"/>
</dbReference>
<dbReference type="PROSITE" id="PS50082">
    <property type="entry name" value="WD_REPEATS_2"/>
    <property type="match status" value="2"/>
</dbReference>
<accession>A0A6A6UKR8</accession>
<evidence type="ECO:0000256" key="3">
    <source>
        <dbReference type="ARBA" id="ARBA00022574"/>
    </source>
</evidence>
<evidence type="ECO:0000313" key="11">
    <source>
        <dbReference type="Proteomes" id="UP000799302"/>
    </source>
</evidence>
<dbReference type="InterPro" id="IPR020472">
    <property type="entry name" value="WD40_PAC1"/>
</dbReference>
<dbReference type="PROSITE" id="PS50294">
    <property type="entry name" value="WD_REPEATS_REGION"/>
    <property type="match status" value="2"/>
</dbReference>
<organism evidence="10 11">
    <name type="scientific">Microthyrium microscopicum</name>
    <dbReference type="NCBI Taxonomy" id="703497"/>
    <lineage>
        <taxon>Eukaryota</taxon>
        <taxon>Fungi</taxon>
        <taxon>Dikarya</taxon>
        <taxon>Ascomycota</taxon>
        <taxon>Pezizomycotina</taxon>
        <taxon>Dothideomycetes</taxon>
        <taxon>Dothideomycetes incertae sedis</taxon>
        <taxon>Microthyriales</taxon>
        <taxon>Microthyriaceae</taxon>
        <taxon>Microthyrium</taxon>
    </lineage>
</organism>
<reference evidence="10" key="1">
    <citation type="journal article" date="2020" name="Stud. Mycol.">
        <title>101 Dothideomycetes genomes: a test case for predicting lifestyles and emergence of pathogens.</title>
        <authorList>
            <person name="Haridas S."/>
            <person name="Albert R."/>
            <person name="Binder M."/>
            <person name="Bloem J."/>
            <person name="Labutti K."/>
            <person name="Salamov A."/>
            <person name="Andreopoulos B."/>
            <person name="Baker S."/>
            <person name="Barry K."/>
            <person name="Bills G."/>
            <person name="Bluhm B."/>
            <person name="Cannon C."/>
            <person name="Castanera R."/>
            <person name="Culley D."/>
            <person name="Daum C."/>
            <person name="Ezra D."/>
            <person name="Gonzalez J."/>
            <person name="Henrissat B."/>
            <person name="Kuo A."/>
            <person name="Liang C."/>
            <person name="Lipzen A."/>
            <person name="Lutzoni F."/>
            <person name="Magnuson J."/>
            <person name="Mondo S."/>
            <person name="Nolan M."/>
            <person name="Ohm R."/>
            <person name="Pangilinan J."/>
            <person name="Park H.-J."/>
            <person name="Ramirez L."/>
            <person name="Alfaro M."/>
            <person name="Sun H."/>
            <person name="Tritt A."/>
            <person name="Yoshinaga Y."/>
            <person name="Zwiers L.-H."/>
            <person name="Turgeon B."/>
            <person name="Goodwin S."/>
            <person name="Spatafora J."/>
            <person name="Crous P."/>
            <person name="Grigoriev I."/>
        </authorList>
    </citation>
    <scope>NUCLEOTIDE SEQUENCE</scope>
    <source>
        <strain evidence="10">CBS 115976</strain>
    </source>
</reference>
<evidence type="ECO:0000256" key="2">
    <source>
        <dbReference type="ARBA" id="ARBA00022552"/>
    </source>
</evidence>
<dbReference type="InterPro" id="IPR012972">
    <property type="entry name" value="NLE"/>
</dbReference>
<comment type="subunit">
    <text evidence="6">Component of the NOP7 complex, composed of ERB1, NOP7 and YTM1. Within the NOP7 complex ERB1 appears to interact directly with NOP7 and YTM1. The NOP7 complex also associates with the 66S pre-ribosome.</text>
</comment>
<dbReference type="GO" id="GO:0070545">
    <property type="term" value="C:PeBoW complex"/>
    <property type="evidence" value="ECO:0007669"/>
    <property type="project" value="TreeGrafter"/>
</dbReference>
<dbReference type="AlphaFoldDB" id="A0A6A6UKR8"/>
<proteinExistence type="inferred from homology"/>
<keyword evidence="4" id="KW-0677">Repeat</keyword>
<dbReference type="PROSITE" id="PS00678">
    <property type="entry name" value="WD_REPEATS_1"/>
    <property type="match status" value="1"/>
</dbReference>
<name>A0A6A6UKR8_9PEZI</name>
<dbReference type="EMBL" id="MU004233">
    <property type="protein sequence ID" value="KAF2671484.1"/>
    <property type="molecule type" value="Genomic_DNA"/>
</dbReference>
<feature type="repeat" description="WD" evidence="7">
    <location>
        <begin position="213"/>
        <end position="254"/>
    </location>
</feature>
<dbReference type="GO" id="GO:0000466">
    <property type="term" value="P:maturation of 5.8S rRNA from tricistronic rRNA transcript (SSU-rRNA, 5.8S rRNA, LSU-rRNA)"/>
    <property type="evidence" value="ECO:0007669"/>
    <property type="project" value="UniProtKB-UniRule"/>
</dbReference>
<dbReference type="InterPro" id="IPR028599">
    <property type="entry name" value="WDR12/Ytm1"/>
</dbReference>
<keyword evidence="1 6" id="KW-0690">Ribosome biogenesis</keyword>
<dbReference type="SUPFAM" id="SSF50978">
    <property type="entry name" value="WD40 repeat-like"/>
    <property type="match status" value="1"/>
</dbReference>
<dbReference type="InterPro" id="IPR036322">
    <property type="entry name" value="WD40_repeat_dom_sf"/>
</dbReference>
<comment type="similarity">
    <text evidence="6">Belongs to the WD repeat WDR12/YTM1 family.</text>
</comment>
<feature type="region of interest" description="Disordered" evidence="8">
    <location>
        <begin position="270"/>
        <end position="289"/>
    </location>
</feature>
<dbReference type="GO" id="GO:0000463">
    <property type="term" value="P:maturation of LSU-rRNA from tricistronic rRNA transcript (SSU-rRNA, 5.8S rRNA, LSU-rRNA)"/>
    <property type="evidence" value="ECO:0007669"/>
    <property type="project" value="UniProtKB-UniRule"/>
</dbReference>
<evidence type="ECO:0000256" key="1">
    <source>
        <dbReference type="ARBA" id="ARBA00022517"/>
    </source>
</evidence>
<dbReference type="PRINTS" id="PR00320">
    <property type="entry name" value="GPROTEINBRPT"/>
</dbReference>
<sequence>MDKTAQIRIQLESRDPDVTIKLPENTGPILVSTGLRRIALSTLVNNLLENEKPIPFEFLINGQFLRTTIDEFLTANGISSEVTLSVEYVRALIPPSHVVSFEHEDWISAVDVVSQTSSVLLQDQDGTSSPIKDPRILSASYDGLIRMWSKSSDLLAVSKPTSGQPINAACFLTTSKIVSAGSDRVVRVWKYEENGVTGGSMQVSGTFTPILDLYGHRSSVDSISVHAPSSRILSGSSDHTVGLWSTRKSEGPQPPDSLLPSALPGAAKRRKLEQSAAFQPGPQRGPLSLLKRHTGPVSGAIFSAKDSTVGYSTSWDQTLVTWDLVTGAEVSTRRLLNPLLCVTEMPDLGLLATGTSARHIAMIDPRVDVRDVTGLTLRGHAGAIVSAAAEPEKPWGLVSASHDGTCRIWDLRSVRMDGKSASGLAVGGTGQVCESVYVIRRESIANDERKVAGDGIKVFSVFWDKEVGIGSAGEDKRVQIDQMVPR</sequence>
<evidence type="ECO:0000256" key="4">
    <source>
        <dbReference type="ARBA" id="ARBA00022737"/>
    </source>
</evidence>
<evidence type="ECO:0000313" key="10">
    <source>
        <dbReference type="EMBL" id="KAF2671484.1"/>
    </source>
</evidence>
<dbReference type="GO" id="GO:0043021">
    <property type="term" value="F:ribonucleoprotein complex binding"/>
    <property type="evidence" value="ECO:0007669"/>
    <property type="project" value="UniProtKB-UniRule"/>
</dbReference>
<keyword evidence="3 7" id="KW-0853">WD repeat</keyword>
<keyword evidence="11" id="KW-1185">Reference proteome</keyword>
<comment type="subcellular location">
    <subcellularLocation>
        <location evidence="6">Nucleus</location>
        <location evidence="6">Nucleolus</location>
    </subcellularLocation>
    <subcellularLocation>
        <location evidence="6">Nucleus</location>
        <location evidence="6">Nucleoplasm</location>
    </subcellularLocation>
</comment>
<feature type="domain" description="NLE" evidence="9">
    <location>
        <begin position="7"/>
        <end position="73"/>
    </location>
</feature>
<dbReference type="OrthoDB" id="10251381at2759"/>
<dbReference type="GO" id="GO:0005654">
    <property type="term" value="C:nucleoplasm"/>
    <property type="evidence" value="ECO:0007669"/>
    <property type="project" value="UniProtKB-SubCell"/>
</dbReference>
<gene>
    <name evidence="6" type="primary">YTM1</name>
    <name evidence="10" type="ORF">BT63DRAFT_432418</name>
</gene>
<feature type="region of interest" description="Disordered" evidence="8">
    <location>
        <begin position="243"/>
        <end position="262"/>
    </location>
</feature>
<dbReference type="InterPro" id="IPR019775">
    <property type="entry name" value="WD40_repeat_CS"/>
</dbReference>
<keyword evidence="2 6" id="KW-0698">rRNA processing</keyword>
<dbReference type="InterPro" id="IPR015943">
    <property type="entry name" value="WD40/YVTN_repeat-like_dom_sf"/>
</dbReference>
<dbReference type="PANTHER" id="PTHR19855:SF11">
    <property type="entry name" value="RIBOSOME BIOGENESIS PROTEIN WDR12"/>
    <property type="match status" value="1"/>
</dbReference>